<dbReference type="CDD" id="cd00531">
    <property type="entry name" value="NTF2_like"/>
    <property type="match status" value="1"/>
</dbReference>
<accession>A0A4P6F9D1</accession>
<name>A0A4P6F9D1_9MICO</name>
<evidence type="ECO:0000313" key="2">
    <source>
        <dbReference type="EMBL" id="QAY72492.1"/>
    </source>
</evidence>
<dbReference type="InterPro" id="IPR032710">
    <property type="entry name" value="NTF2-like_dom_sf"/>
</dbReference>
<evidence type="ECO:0000259" key="1">
    <source>
        <dbReference type="Pfam" id="PF13577"/>
    </source>
</evidence>
<organism evidence="2 3">
    <name type="scientific">Agromyces protaetiae</name>
    <dbReference type="NCBI Taxonomy" id="2509455"/>
    <lineage>
        <taxon>Bacteria</taxon>
        <taxon>Bacillati</taxon>
        <taxon>Actinomycetota</taxon>
        <taxon>Actinomycetes</taxon>
        <taxon>Micrococcales</taxon>
        <taxon>Microbacteriaceae</taxon>
        <taxon>Agromyces</taxon>
    </lineage>
</organism>
<dbReference type="EMBL" id="CP035491">
    <property type="protein sequence ID" value="QAY72492.1"/>
    <property type="molecule type" value="Genomic_DNA"/>
</dbReference>
<dbReference type="InterPro" id="IPR037401">
    <property type="entry name" value="SnoaL-like"/>
</dbReference>
<reference evidence="2 3" key="1">
    <citation type="submission" date="2019-01" db="EMBL/GenBank/DDBJ databases">
        <title>Genome sequencing of strain FW100M-8.</title>
        <authorList>
            <person name="Heo J."/>
            <person name="Kim S.-J."/>
            <person name="Kim J.-S."/>
            <person name="Hong S.-B."/>
            <person name="Kwon S.-W."/>
        </authorList>
    </citation>
    <scope>NUCLEOTIDE SEQUENCE [LARGE SCALE GENOMIC DNA]</scope>
    <source>
        <strain evidence="2 3">FW100M-8</strain>
    </source>
</reference>
<dbReference type="SUPFAM" id="SSF54427">
    <property type="entry name" value="NTF2-like"/>
    <property type="match status" value="1"/>
</dbReference>
<dbReference type="AlphaFoldDB" id="A0A4P6F9D1"/>
<dbReference type="Gene3D" id="3.10.450.50">
    <property type="match status" value="1"/>
</dbReference>
<protein>
    <submittedName>
        <fullName evidence="2">Nuclear transport factor 2 family protein</fullName>
    </submittedName>
</protein>
<dbReference type="Proteomes" id="UP000291259">
    <property type="component" value="Chromosome"/>
</dbReference>
<evidence type="ECO:0000313" key="3">
    <source>
        <dbReference type="Proteomes" id="UP000291259"/>
    </source>
</evidence>
<proteinExistence type="predicted"/>
<dbReference type="OrthoDB" id="1492465at2"/>
<dbReference type="RefSeq" id="WP_129188768.1">
    <property type="nucleotide sequence ID" value="NZ_CP035491.1"/>
</dbReference>
<sequence>MFSATTATTPTTPAADEVADRLAIRALVDAYAHFADTRQPEQQADLYADGARTFVFTPASDEPVQVLTTRAEHVEGFGVLEQYAITTHFNGQSIVTFDGAAGADASGESYCLAHHVLEGDTDGGRQLIVMAIRYRDAFTRVDGAWRFAERRLHIDWTETRALEV</sequence>
<dbReference type="KEGG" id="agf:ET445_03190"/>
<feature type="domain" description="SnoaL-like" evidence="1">
    <location>
        <begin position="17"/>
        <end position="151"/>
    </location>
</feature>
<keyword evidence="3" id="KW-1185">Reference proteome</keyword>
<gene>
    <name evidence="2" type="ORF">ET445_03190</name>
</gene>
<dbReference type="Pfam" id="PF13577">
    <property type="entry name" value="SnoaL_4"/>
    <property type="match status" value="1"/>
</dbReference>